<name>A0A7W7MBE2_9ACTN</name>
<dbReference type="RefSeq" id="WP_185044146.1">
    <property type="nucleotide sequence ID" value="NZ_BAABFG010000005.1"/>
</dbReference>
<dbReference type="Pfam" id="PF00015">
    <property type="entry name" value="MCPsignal"/>
    <property type="match status" value="1"/>
</dbReference>
<dbReference type="Proteomes" id="UP000546162">
    <property type="component" value="Unassembled WGS sequence"/>
</dbReference>
<evidence type="ECO:0000256" key="6">
    <source>
        <dbReference type="SAM" id="Phobius"/>
    </source>
</evidence>
<comment type="similarity">
    <text evidence="4">Belongs to the methyl-accepting chemotaxis (MCP) protein family.</text>
</comment>
<evidence type="ECO:0000256" key="3">
    <source>
        <dbReference type="ARBA" id="ARBA00023224"/>
    </source>
</evidence>
<dbReference type="PROSITE" id="PS50111">
    <property type="entry name" value="CHEMOTAXIS_TRANSDUC_2"/>
    <property type="match status" value="1"/>
</dbReference>
<evidence type="ECO:0000259" key="8">
    <source>
        <dbReference type="PROSITE" id="PS50885"/>
    </source>
</evidence>
<feature type="transmembrane region" description="Helical" evidence="6">
    <location>
        <begin position="183"/>
        <end position="202"/>
    </location>
</feature>
<dbReference type="SMART" id="SM00283">
    <property type="entry name" value="MA"/>
    <property type="match status" value="1"/>
</dbReference>
<keyword evidence="6" id="KW-0472">Membrane</keyword>
<dbReference type="PANTHER" id="PTHR32089:SF112">
    <property type="entry name" value="LYSOZYME-LIKE PROTEIN-RELATED"/>
    <property type="match status" value="1"/>
</dbReference>
<evidence type="ECO:0000256" key="1">
    <source>
        <dbReference type="ARBA" id="ARBA00022692"/>
    </source>
</evidence>
<dbReference type="InterPro" id="IPR003660">
    <property type="entry name" value="HAMP_dom"/>
</dbReference>
<evidence type="ECO:0000256" key="4">
    <source>
        <dbReference type="ARBA" id="ARBA00029447"/>
    </source>
</evidence>
<reference evidence="9 10" key="1">
    <citation type="submission" date="2020-08" db="EMBL/GenBank/DDBJ databases">
        <title>Sequencing the genomes of 1000 actinobacteria strains.</title>
        <authorList>
            <person name="Klenk H.-P."/>
        </authorList>
    </citation>
    <scope>NUCLEOTIDE SEQUENCE [LARGE SCALE GENOMIC DNA]</scope>
    <source>
        <strain evidence="9 10">DSM 45809</strain>
    </source>
</reference>
<dbReference type="SUPFAM" id="SSF58104">
    <property type="entry name" value="Methyl-accepting chemotaxis protein (MCP) signaling domain"/>
    <property type="match status" value="1"/>
</dbReference>
<organism evidence="9 10">
    <name type="scientific">Actinoplanes octamycinicus</name>
    <dbReference type="NCBI Taxonomy" id="135948"/>
    <lineage>
        <taxon>Bacteria</taxon>
        <taxon>Bacillati</taxon>
        <taxon>Actinomycetota</taxon>
        <taxon>Actinomycetes</taxon>
        <taxon>Micromonosporales</taxon>
        <taxon>Micromonosporaceae</taxon>
        <taxon>Actinoplanes</taxon>
    </lineage>
</organism>
<dbReference type="InterPro" id="IPR024478">
    <property type="entry name" value="HlyB_4HB_MCP"/>
</dbReference>
<feature type="domain" description="Methyl-accepting transducer" evidence="7">
    <location>
        <begin position="260"/>
        <end position="506"/>
    </location>
</feature>
<evidence type="ECO:0000313" key="9">
    <source>
        <dbReference type="EMBL" id="MBB4743911.1"/>
    </source>
</evidence>
<accession>A0A7W7MBE2</accession>
<keyword evidence="3 5" id="KW-0807">Transducer</keyword>
<dbReference type="GO" id="GO:0016020">
    <property type="term" value="C:membrane"/>
    <property type="evidence" value="ECO:0007669"/>
    <property type="project" value="InterPro"/>
</dbReference>
<gene>
    <name evidence="9" type="ORF">BJY16_007370</name>
</gene>
<keyword evidence="10" id="KW-1185">Reference proteome</keyword>
<dbReference type="GO" id="GO:0007165">
    <property type="term" value="P:signal transduction"/>
    <property type="evidence" value="ECO:0007669"/>
    <property type="project" value="UniProtKB-KW"/>
</dbReference>
<keyword evidence="2 6" id="KW-1133">Transmembrane helix</keyword>
<dbReference type="EMBL" id="JACHNB010000001">
    <property type="protein sequence ID" value="MBB4743911.1"/>
    <property type="molecule type" value="Genomic_DNA"/>
</dbReference>
<protein>
    <submittedName>
        <fullName evidence="9">Methyl-accepting chemotaxis protein</fullName>
    </submittedName>
</protein>
<keyword evidence="1 6" id="KW-0812">Transmembrane</keyword>
<comment type="caution">
    <text evidence="9">The sequence shown here is derived from an EMBL/GenBank/DDBJ whole genome shotgun (WGS) entry which is preliminary data.</text>
</comment>
<evidence type="ECO:0000259" key="7">
    <source>
        <dbReference type="PROSITE" id="PS50111"/>
    </source>
</evidence>
<dbReference type="PROSITE" id="PS50885">
    <property type="entry name" value="HAMP"/>
    <property type="match status" value="1"/>
</dbReference>
<dbReference type="PANTHER" id="PTHR32089">
    <property type="entry name" value="METHYL-ACCEPTING CHEMOTAXIS PROTEIN MCPB"/>
    <property type="match status" value="1"/>
</dbReference>
<dbReference type="AlphaFoldDB" id="A0A7W7MBE2"/>
<evidence type="ECO:0000256" key="5">
    <source>
        <dbReference type="PROSITE-ProRule" id="PRU00284"/>
    </source>
</evidence>
<proteinExistence type="inferred from homology"/>
<feature type="domain" description="HAMP" evidence="8">
    <location>
        <begin position="203"/>
        <end position="255"/>
    </location>
</feature>
<dbReference type="Gene3D" id="1.10.287.950">
    <property type="entry name" value="Methyl-accepting chemotaxis protein"/>
    <property type="match status" value="1"/>
</dbReference>
<dbReference type="Pfam" id="PF12729">
    <property type="entry name" value="4HB_MCP_1"/>
    <property type="match status" value="1"/>
</dbReference>
<dbReference type="InterPro" id="IPR004089">
    <property type="entry name" value="MCPsignal_dom"/>
</dbReference>
<sequence length="518" mass="53702">MRAKVLAAIGLLSVVAAVVGALAVLRMGSMNAAAESLYTDGLLPVQRIYMVRVDMESTRKNVLNHALSTSSTKKSEYEKALAADDEAFAADLDAYASNSVVPELARQVRQQWSDYQRIRDEQVLPASRRHDAATVEKLRDSLLAPAAKQAEASVAQIVERETADARNRLQQATTTYRTSRTTILVMLVAGITVASALGLIVVRAIVGNLRRVGAVVATLARRDLTGSAGVTGSDELAVMSRDLDTAIAAVRDTVGELAETATALSSAAVELSAVSGELNKGAEQASGKAGSAAAASENVSASVQSVMAGAEQMSASISEIASNAGQAAQIAQQSLEAAAATTQQINVLAQASTEIGAVVKLITSIAEQTNLLALNATIEAARAGEAGKGFAVVASEVKDLAQETARATEDISNRVSAIQASTTDAAHAVQQIHQIITQINDYNTTIASAVEQQSATTAEMSRAITQAAQGSTEVSASFGGVAEVTTATADSARASQEASDDLSKLAVKLNSLVQVFRY</sequence>
<evidence type="ECO:0000256" key="2">
    <source>
        <dbReference type="ARBA" id="ARBA00022989"/>
    </source>
</evidence>
<evidence type="ECO:0000313" key="10">
    <source>
        <dbReference type="Proteomes" id="UP000546162"/>
    </source>
</evidence>
<dbReference type="SMART" id="SM00304">
    <property type="entry name" value="HAMP"/>
    <property type="match status" value="1"/>
</dbReference>